<dbReference type="GO" id="GO:0071973">
    <property type="term" value="P:bacterial-type flagellum-dependent cell motility"/>
    <property type="evidence" value="ECO:0007669"/>
    <property type="project" value="InterPro"/>
</dbReference>
<dbReference type="EMBL" id="AP012342">
    <property type="protein sequence ID" value="BAM07775.1"/>
    <property type="molecule type" value="Genomic_DNA"/>
</dbReference>
<comment type="subcellular location">
    <subcellularLocation>
        <location evidence="4">Periplasm</location>
    </subcellularLocation>
    <subcellularLocation>
        <location evidence="4">Bacterial flagellum basal body</location>
    </subcellularLocation>
</comment>
<keyword evidence="6" id="KW-0966">Cell projection</keyword>
<gene>
    <name evidence="4 6" type="primary">flgI</name>
    <name evidence="6" type="ordered locus">LFE_2102</name>
</gene>
<comment type="subunit">
    <text evidence="4">The basal body constitutes a major portion of the flagellar organelle and consists of four rings (L,P,S, and M) mounted on a central rod.</text>
</comment>
<evidence type="ECO:0000313" key="7">
    <source>
        <dbReference type="Proteomes" id="UP000007382"/>
    </source>
</evidence>
<dbReference type="Proteomes" id="UP000007382">
    <property type="component" value="Chromosome"/>
</dbReference>
<keyword evidence="3 4" id="KW-0975">Bacterial flagellum</keyword>
<dbReference type="Pfam" id="PF02119">
    <property type="entry name" value="FlgI"/>
    <property type="match status" value="2"/>
</dbReference>
<sequence>MKNLRNVLSWFLGICLIMTVVISLASPDQVLALRIEDIAHVEGVTDNPLVGYGLIVGLRGTGDTKLSPFTRQSLVSTLSRLGVNMTELQSGIHGHNVAAVLLTAKLPPFTRLGGRFTVRVSSIGDATDLSGGTLLMSALKGPDGKIYATAQGVIETAPDKIRKTPAAAGATAGGAKKGNKPQATSGRLSDGGLVVRNVPVVYNGRKHLWINLDKPSFLTASRVVRGINADFAGSVATAEDAGTVDVRVPDGEEGNVVAFMARILSIEVTPDSRPLIVINQETGTIVIGRGVRVYPCAVSQKNLSVKVGGKSSGRNGFSRVERSVTLRSIVRALNQLGTGTRDMIAILLALKEAGAMDATIRVIG</sequence>
<dbReference type="HAMAP" id="MF_00416">
    <property type="entry name" value="FlgI"/>
    <property type="match status" value="1"/>
</dbReference>
<dbReference type="PANTHER" id="PTHR30381:SF0">
    <property type="entry name" value="FLAGELLAR P-RING PROTEIN"/>
    <property type="match status" value="1"/>
</dbReference>
<dbReference type="PRINTS" id="PR01010">
    <property type="entry name" value="FLGPRINGFLGI"/>
</dbReference>
<organism evidence="6 7">
    <name type="scientific">Leptospirillum ferrooxidans (strain C2-3)</name>
    <dbReference type="NCBI Taxonomy" id="1162668"/>
    <lineage>
        <taxon>Bacteria</taxon>
        <taxon>Pseudomonadati</taxon>
        <taxon>Nitrospirota</taxon>
        <taxon>Nitrospiria</taxon>
        <taxon>Nitrospirales</taxon>
        <taxon>Nitrospiraceae</taxon>
        <taxon>Leptospirillum</taxon>
    </lineage>
</organism>
<dbReference type="AlphaFoldDB" id="I0IR76"/>
<dbReference type="OrthoDB" id="9786431at2"/>
<dbReference type="GO" id="GO:0030288">
    <property type="term" value="C:outer membrane-bounded periplasmic space"/>
    <property type="evidence" value="ECO:0007669"/>
    <property type="project" value="InterPro"/>
</dbReference>
<dbReference type="GO" id="GO:0005198">
    <property type="term" value="F:structural molecule activity"/>
    <property type="evidence" value="ECO:0007669"/>
    <property type="project" value="InterPro"/>
</dbReference>
<evidence type="ECO:0000256" key="2">
    <source>
        <dbReference type="ARBA" id="ARBA00022729"/>
    </source>
</evidence>
<keyword evidence="6" id="KW-0969">Cilium</keyword>
<proteinExistence type="inferred from homology"/>
<keyword evidence="4" id="KW-0574">Periplasm</keyword>
<reference evidence="6 7" key="1">
    <citation type="journal article" date="2012" name="J. Bacteriol.">
        <title>Complete Genome Sequence of Leptospirillum ferrooxidans Strain C2-3, Isolated from a Fresh Volcanic Ash Deposit on the Island of Miyake, Japan.</title>
        <authorList>
            <person name="Fujimura R."/>
            <person name="Sato Y."/>
            <person name="Nishizawa T."/>
            <person name="Oshima K."/>
            <person name="Kim S.-W."/>
            <person name="Hattori M."/>
            <person name="Kamijo T."/>
            <person name="Ohta H."/>
        </authorList>
    </citation>
    <scope>NUCLEOTIDE SEQUENCE [LARGE SCALE GENOMIC DNA]</scope>
    <source>
        <strain evidence="6 7">C2-3</strain>
    </source>
</reference>
<evidence type="ECO:0000256" key="5">
    <source>
        <dbReference type="SAM" id="MobiDB-lite"/>
    </source>
</evidence>
<dbReference type="KEGG" id="lfc:LFE_2102"/>
<accession>I0IR76</accession>
<dbReference type="PANTHER" id="PTHR30381">
    <property type="entry name" value="FLAGELLAR P-RING PERIPLASMIC PROTEIN FLGI"/>
    <property type="match status" value="1"/>
</dbReference>
<name>I0IR76_LEPFC</name>
<dbReference type="InterPro" id="IPR001782">
    <property type="entry name" value="Flag_FlgI"/>
</dbReference>
<dbReference type="eggNOG" id="COG1706">
    <property type="taxonomic scope" value="Bacteria"/>
</dbReference>
<evidence type="ECO:0000256" key="3">
    <source>
        <dbReference type="ARBA" id="ARBA00023143"/>
    </source>
</evidence>
<protein>
    <recommendedName>
        <fullName evidence="4">Flagellar P-ring protein</fullName>
    </recommendedName>
    <alternativeName>
        <fullName evidence="4">Basal body P-ring protein</fullName>
    </alternativeName>
</protein>
<dbReference type="RefSeq" id="WP_014450258.1">
    <property type="nucleotide sequence ID" value="NC_017094.1"/>
</dbReference>
<feature type="region of interest" description="Disordered" evidence="5">
    <location>
        <begin position="164"/>
        <end position="188"/>
    </location>
</feature>
<reference evidence="7" key="2">
    <citation type="submission" date="2012-03" db="EMBL/GenBank/DDBJ databases">
        <title>The complete genome sequence of the pioneer microbe on fresh volcanic deposit, Leptospirillum ferrooxidans strain C2-3.</title>
        <authorList>
            <person name="Fujimura R."/>
            <person name="Sato Y."/>
            <person name="Nishizawa T."/>
            <person name="Nanba K."/>
            <person name="Oshima K."/>
            <person name="Hattori M."/>
            <person name="Kamijo T."/>
            <person name="Ohta H."/>
        </authorList>
    </citation>
    <scope>NUCLEOTIDE SEQUENCE [LARGE SCALE GENOMIC DNA]</scope>
    <source>
        <strain evidence="7">C2-3</strain>
    </source>
</reference>
<keyword evidence="6" id="KW-0282">Flagellum</keyword>
<evidence type="ECO:0000256" key="4">
    <source>
        <dbReference type="HAMAP-Rule" id="MF_00416"/>
    </source>
</evidence>
<evidence type="ECO:0000256" key="1">
    <source>
        <dbReference type="ARBA" id="ARBA00002591"/>
    </source>
</evidence>
<dbReference type="PATRIC" id="fig|1162668.3.peg.2490"/>
<comment type="function">
    <text evidence="1 4">Assembles around the rod to form the L-ring and probably protects the motor/basal body from shearing forces during rotation.</text>
</comment>
<dbReference type="GO" id="GO:0009428">
    <property type="term" value="C:bacterial-type flagellum basal body, distal rod, P ring"/>
    <property type="evidence" value="ECO:0007669"/>
    <property type="project" value="InterPro"/>
</dbReference>
<dbReference type="STRING" id="1162668.LFE_2102"/>
<keyword evidence="7" id="KW-1185">Reference proteome</keyword>
<dbReference type="HOGENOM" id="CLU_045235_1_0_0"/>
<comment type="similarity">
    <text evidence="4">Belongs to the FlgI family.</text>
</comment>
<keyword evidence="2" id="KW-0732">Signal</keyword>
<evidence type="ECO:0000313" key="6">
    <source>
        <dbReference type="EMBL" id="BAM07775.1"/>
    </source>
</evidence>